<feature type="region of interest" description="Disordered" evidence="2">
    <location>
        <begin position="160"/>
        <end position="188"/>
    </location>
</feature>
<evidence type="ECO:0000256" key="2">
    <source>
        <dbReference type="SAM" id="MobiDB-lite"/>
    </source>
</evidence>
<feature type="region of interest" description="Disordered" evidence="2">
    <location>
        <begin position="1"/>
        <end position="35"/>
    </location>
</feature>
<sequence length="974" mass="119150">MKKREEQIRDEMKREREMFKDEMRKEKENLQTEIDRLMNRIENERKKREEEFNEREERYKTLMKEKEDLQSKHEEEENKMKILMEEKLNREREELMKKHEEEKERMKKMMEEEQQKHDKERKRREEELKRREEEKQICDEQIQRLRSEMEGIIREKEQMKMMMEEERQNHEKERKKREEDEKRREKEKQIIDEQIQRLRSEMEGIIREKERIERERREQLEDLEKRLTEERNMREDQQKTSEETLKLLEEQHEEELKRRRVEWREKYEREKEKMMRKICSETDQSLQVSAYRKLETEYRKWSWSLRRAMMETENKLLNKIENGVIHEVEETDLQRELKKTSEEVKKSMLEFFEYDRDKYILIQWKTSFEIKIKELQENIVRETKRKLNEILHQRDLKKKIDDQRKHHENTLYEKSKELALKLKDKTNDEETLRKEFDLFWEQSVKKIITDTPAIKDIDVMRDVREILNDHWRERRDIFTVPSYSDYIFRKSRKNIIETLKEVYGFEVRTLSPEDEAQIRSLVSDVVQQTDRMIQSFNISKMGYNISFIQQLTDYIKARVKEHQEEQENYVFKNEFFMDLVISICKRSNKKITDQHRLFREANDPVIHVEKKREEYYSIFQKYCHGSTSAAVFGEIICQKLKESIEQSVYKKTARDLTDEMKSNCESLNGNRSNLEKHILKTLAEEEDFGKYMNYIHNPRDHYKSLIRDEVSRYISDKFSVSVLPKMKMNIELLQQKIMKAAHKSTYHVQKNRGDVGLWLKSFTQQISDELIFSEKDLSGVKHDDVDDFRLLEDVMRQELPAIMSEISRRFSTRTFPVNLDYKFRPDELLIDLFCQCCWVQCPFCGATCSNDIENHDGDHCAPLHRVIGINGTYDSSTKNLCTDICTNLVASRQYFNTSSQWFPYKDYRRAGGVYVKWSITPDLSELPYWKWFVCRFQKNLEKYYNKTFQGDAEIPYEWTNHRKHEAIESLDRYM</sequence>
<proteinExistence type="predicted"/>
<feature type="coiled-coil region" evidence="1">
    <location>
        <begin position="330"/>
        <end position="385"/>
    </location>
</feature>
<protein>
    <recommendedName>
        <fullName evidence="3">Interferon-induced very large GTPase 1 domain-containing protein</fullName>
    </recommendedName>
</protein>
<name>A0AAW2B031_CULAL</name>
<organism evidence="4 5">
    <name type="scientific">Culter alburnus</name>
    <name type="common">Topmouth culter</name>
    <dbReference type="NCBI Taxonomy" id="194366"/>
    <lineage>
        <taxon>Eukaryota</taxon>
        <taxon>Metazoa</taxon>
        <taxon>Chordata</taxon>
        <taxon>Craniata</taxon>
        <taxon>Vertebrata</taxon>
        <taxon>Euteleostomi</taxon>
        <taxon>Actinopterygii</taxon>
        <taxon>Neopterygii</taxon>
        <taxon>Teleostei</taxon>
        <taxon>Ostariophysi</taxon>
        <taxon>Cypriniformes</taxon>
        <taxon>Xenocyprididae</taxon>
        <taxon>Xenocypridinae</taxon>
        <taxon>Culter</taxon>
    </lineage>
</organism>
<dbReference type="Pfam" id="PF25974">
    <property type="entry name" value="URGCP_9th"/>
    <property type="match status" value="1"/>
</dbReference>
<dbReference type="Proteomes" id="UP001479290">
    <property type="component" value="Unassembled WGS sequence"/>
</dbReference>
<keyword evidence="5" id="KW-1185">Reference proteome</keyword>
<dbReference type="AlphaFoldDB" id="A0AAW2B031"/>
<evidence type="ECO:0000259" key="3">
    <source>
        <dbReference type="Pfam" id="PF25974"/>
    </source>
</evidence>
<accession>A0AAW2B031</accession>
<dbReference type="InterPro" id="IPR058641">
    <property type="entry name" value="GVIN1_dom"/>
</dbReference>
<dbReference type="PANTHER" id="PTHR22796:SF6">
    <property type="entry name" value="INTERFERON-INDUCED VERY LARGE GTPASE 1-RELATED"/>
    <property type="match status" value="1"/>
</dbReference>
<evidence type="ECO:0000256" key="1">
    <source>
        <dbReference type="SAM" id="Coils"/>
    </source>
</evidence>
<dbReference type="PANTHER" id="PTHR22796">
    <property type="entry name" value="URG4-RELATED"/>
    <property type="match status" value="1"/>
</dbReference>
<reference evidence="4 5" key="1">
    <citation type="submission" date="2024-05" db="EMBL/GenBank/DDBJ databases">
        <title>A high-quality chromosomal-level genome assembly of Topmouth culter (Culter alburnus).</title>
        <authorList>
            <person name="Zhao H."/>
        </authorList>
    </citation>
    <scope>NUCLEOTIDE SEQUENCE [LARGE SCALE GENOMIC DNA]</scope>
    <source>
        <strain evidence="4">CATC2023</strain>
        <tissue evidence="4">Muscle</tissue>
    </source>
</reference>
<feature type="domain" description="Interferon-induced very large GTPase 1" evidence="3">
    <location>
        <begin position="289"/>
        <end position="395"/>
    </location>
</feature>
<evidence type="ECO:0000313" key="4">
    <source>
        <dbReference type="EMBL" id="KAK9978917.1"/>
    </source>
</evidence>
<comment type="caution">
    <text evidence="4">The sequence shown here is derived from an EMBL/GenBank/DDBJ whole genome shotgun (WGS) entry which is preliminary data.</text>
</comment>
<feature type="region of interest" description="Disordered" evidence="2">
    <location>
        <begin position="97"/>
        <end position="135"/>
    </location>
</feature>
<dbReference type="EMBL" id="JAWDJR010000003">
    <property type="protein sequence ID" value="KAK9978917.1"/>
    <property type="molecule type" value="Genomic_DNA"/>
</dbReference>
<keyword evidence="1" id="KW-0175">Coiled coil</keyword>
<evidence type="ECO:0000313" key="5">
    <source>
        <dbReference type="Proteomes" id="UP001479290"/>
    </source>
</evidence>
<gene>
    <name evidence="4" type="ORF">ABG768_020653</name>
</gene>